<dbReference type="Pfam" id="PF18962">
    <property type="entry name" value="Por_Secre_tail"/>
    <property type="match status" value="1"/>
</dbReference>
<keyword evidence="1" id="KW-0732">Signal</keyword>
<keyword evidence="4" id="KW-1185">Reference proteome</keyword>
<evidence type="ECO:0000256" key="1">
    <source>
        <dbReference type="ARBA" id="ARBA00022729"/>
    </source>
</evidence>
<gene>
    <name evidence="3" type="ORF">ESU54_00875</name>
</gene>
<evidence type="ECO:0000313" key="4">
    <source>
        <dbReference type="Proteomes" id="UP000321497"/>
    </source>
</evidence>
<evidence type="ECO:0000259" key="2">
    <source>
        <dbReference type="Pfam" id="PF18962"/>
    </source>
</evidence>
<sequence length="38" mass="4216">MVNEYTSNTIDVSQLSSGMYFAEVMVEGNSTTNKLIKI</sequence>
<dbReference type="InterPro" id="IPR026444">
    <property type="entry name" value="Secre_tail"/>
</dbReference>
<comment type="caution">
    <text evidence="3">The sequence shown here is derived from an EMBL/GenBank/DDBJ whole genome shotgun (WGS) entry which is preliminary data.</text>
</comment>
<dbReference type="AlphaFoldDB" id="A0A5C6Z3X6"/>
<dbReference type="EMBL" id="VORT01000001">
    <property type="protein sequence ID" value="TXD74777.1"/>
    <property type="molecule type" value="Genomic_DNA"/>
</dbReference>
<accession>A0A5C6Z3X6</accession>
<proteinExistence type="predicted"/>
<reference evidence="3 4" key="1">
    <citation type="submission" date="2019-08" db="EMBL/GenBank/DDBJ databases">
        <title>Genome of Aequorivita antarctica SW49 (type strain).</title>
        <authorList>
            <person name="Bowman J.P."/>
        </authorList>
    </citation>
    <scope>NUCLEOTIDE SEQUENCE [LARGE SCALE GENOMIC DNA]</scope>
    <source>
        <strain evidence="3 4">SW49</strain>
    </source>
</reference>
<dbReference type="OrthoDB" id="8901262at2"/>
<protein>
    <submittedName>
        <fullName evidence="3">T9SS type A sorting domain-containing protein</fullName>
    </submittedName>
</protein>
<dbReference type="Proteomes" id="UP000321497">
    <property type="component" value="Unassembled WGS sequence"/>
</dbReference>
<feature type="domain" description="Secretion system C-terminal sorting" evidence="2">
    <location>
        <begin position="4"/>
        <end position="36"/>
    </location>
</feature>
<name>A0A5C6Z3X6_9FLAO</name>
<organism evidence="3 4">
    <name type="scientific">Aequorivita antarctica</name>
    <dbReference type="NCBI Taxonomy" id="153266"/>
    <lineage>
        <taxon>Bacteria</taxon>
        <taxon>Pseudomonadati</taxon>
        <taxon>Bacteroidota</taxon>
        <taxon>Flavobacteriia</taxon>
        <taxon>Flavobacteriales</taxon>
        <taxon>Flavobacteriaceae</taxon>
        <taxon>Aequorivita</taxon>
    </lineage>
</organism>
<dbReference type="NCBIfam" id="TIGR04183">
    <property type="entry name" value="Por_Secre_tail"/>
    <property type="match status" value="1"/>
</dbReference>
<evidence type="ECO:0000313" key="3">
    <source>
        <dbReference type="EMBL" id="TXD74777.1"/>
    </source>
</evidence>